<dbReference type="SUPFAM" id="SSF48452">
    <property type="entry name" value="TPR-like"/>
    <property type="match status" value="1"/>
</dbReference>
<dbReference type="eggNOG" id="COG4796">
    <property type="taxonomic scope" value="Bacteria"/>
</dbReference>
<evidence type="ECO:0000256" key="3">
    <source>
        <dbReference type="SAM" id="MobiDB-lite"/>
    </source>
</evidence>
<dbReference type="EMBL" id="CP003130">
    <property type="protein sequence ID" value="AEU38483.1"/>
    <property type="molecule type" value="Genomic_DNA"/>
</dbReference>
<dbReference type="InterPro" id="IPR011990">
    <property type="entry name" value="TPR-like_helical_dom_sf"/>
</dbReference>
<dbReference type="GO" id="GO:0030246">
    <property type="term" value="F:carbohydrate binding"/>
    <property type="evidence" value="ECO:0007669"/>
    <property type="project" value="InterPro"/>
</dbReference>
<name>G8NRP2_GRAMM</name>
<evidence type="ECO:0000256" key="2">
    <source>
        <dbReference type="RuleBase" id="RU004003"/>
    </source>
</evidence>
<dbReference type="STRING" id="682795.AciX8_4204"/>
<feature type="region of interest" description="Disordered" evidence="3">
    <location>
        <begin position="381"/>
        <end position="408"/>
    </location>
</feature>
<evidence type="ECO:0000259" key="4">
    <source>
        <dbReference type="Pfam" id="PF00263"/>
    </source>
</evidence>
<dbReference type="PRINTS" id="PR00811">
    <property type="entry name" value="BCTERIALGSPD"/>
</dbReference>
<dbReference type="InterPro" id="IPR001775">
    <property type="entry name" value="GspD/PilQ"/>
</dbReference>
<dbReference type="SUPFAM" id="SSF49384">
    <property type="entry name" value="Carbohydrate-binding domain"/>
    <property type="match status" value="1"/>
</dbReference>
<dbReference type="Proteomes" id="UP000007113">
    <property type="component" value="Chromosome"/>
</dbReference>
<dbReference type="Pfam" id="PF13181">
    <property type="entry name" value="TPR_8"/>
    <property type="match status" value="1"/>
</dbReference>
<evidence type="ECO:0000313" key="6">
    <source>
        <dbReference type="Proteomes" id="UP000007113"/>
    </source>
</evidence>
<dbReference type="AlphaFoldDB" id="G8NRP2"/>
<dbReference type="PANTHER" id="PTHR30332">
    <property type="entry name" value="PROBABLE GENERAL SECRETION PATHWAY PROTEIN D"/>
    <property type="match status" value="1"/>
</dbReference>
<dbReference type="KEGG" id="gma:AciX8_4204"/>
<feature type="domain" description="Type II/III secretion system secretin-like" evidence="4">
    <location>
        <begin position="433"/>
        <end position="602"/>
    </location>
</feature>
<keyword evidence="1" id="KW-0802">TPR repeat</keyword>
<dbReference type="GO" id="GO:0015627">
    <property type="term" value="C:type II protein secretion system complex"/>
    <property type="evidence" value="ECO:0007669"/>
    <property type="project" value="TreeGrafter"/>
</dbReference>
<evidence type="ECO:0000313" key="5">
    <source>
        <dbReference type="EMBL" id="AEU38483.1"/>
    </source>
</evidence>
<dbReference type="InterPro" id="IPR008965">
    <property type="entry name" value="CBM2/CBM3_carb-bd_dom_sf"/>
</dbReference>
<proteinExistence type="inferred from homology"/>
<dbReference type="CDD" id="cd08547">
    <property type="entry name" value="Type_II_cohesin"/>
    <property type="match status" value="1"/>
</dbReference>
<evidence type="ECO:0000256" key="1">
    <source>
        <dbReference type="PROSITE-ProRule" id="PRU00339"/>
    </source>
</evidence>
<protein>
    <submittedName>
        <fullName evidence="5">Type II and III secretion system protein</fullName>
    </submittedName>
</protein>
<dbReference type="InterPro" id="IPR004846">
    <property type="entry name" value="T2SS/T3SS_dom"/>
</dbReference>
<feature type="compositionally biased region" description="Low complexity" evidence="3">
    <location>
        <begin position="386"/>
        <end position="408"/>
    </location>
</feature>
<organism evidence="5 6">
    <name type="scientific">Granulicella mallensis (strain ATCC BAA-1857 / DSM 23137 / MP5ACTX8)</name>
    <dbReference type="NCBI Taxonomy" id="682795"/>
    <lineage>
        <taxon>Bacteria</taxon>
        <taxon>Pseudomonadati</taxon>
        <taxon>Acidobacteriota</taxon>
        <taxon>Terriglobia</taxon>
        <taxon>Terriglobales</taxon>
        <taxon>Acidobacteriaceae</taxon>
        <taxon>Granulicella</taxon>
    </lineage>
</organism>
<comment type="similarity">
    <text evidence="2">Belongs to the bacterial secretin family.</text>
</comment>
<dbReference type="InterPro" id="IPR050810">
    <property type="entry name" value="Bact_Secretion_Sys_Channel"/>
</dbReference>
<dbReference type="HOGENOM" id="CLU_017432_0_0_0"/>
<dbReference type="PANTHER" id="PTHR30332:SF17">
    <property type="entry name" value="TYPE IV PILIATION SYSTEM PROTEIN DR_0774-RELATED"/>
    <property type="match status" value="1"/>
</dbReference>
<dbReference type="GO" id="GO:0009306">
    <property type="term" value="P:protein secretion"/>
    <property type="evidence" value="ECO:0007669"/>
    <property type="project" value="InterPro"/>
</dbReference>
<keyword evidence="6" id="KW-1185">Reference proteome</keyword>
<dbReference type="PROSITE" id="PS50005">
    <property type="entry name" value="TPR"/>
    <property type="match status" value="2"/>
</dbReference>
<sequence>MQRRARRNRPRQTLFSLHRIYRQRVPDEATYFYESRFHSMITKKKLLCLSLFFAALFLFVQNAQGESAKALDKKGQTAEARKDYDAAYEAYKQAHDKNPKDIRYETHLQNMRFMAATQHIDRGRVLRQNGDYTGAILSFMRAAEIDPSNETALQEIRIAQHEQAALTPTSDPAHVEQKNEEDEFLHEYASVAAPVSLKHLSDSMVTYHATEDVKSIYTSLGKLAGLNIAFDPEYQSKRISVDLQDVNVEEALRVVETLSGTFYKPLTPNTILVAQNSRTKRTDLDQLACQIFYLTSPDQQNDANEILIALRNMLDPAIKIYLVSTQDAIVLRGTPDELMLAGKLINDLDREKPEVVIDVAVMEVDKDKTRTLGITLPQSFSLTPQASSSNNNNAANNNSNSGSQSSSSFTLNTLANTNATNFAVTVTGGTVNALLQDTNTRILQNPRLRATDGQKATLKIGQRVPIASGSLSSPVGGVSSLGVQTQFTYVDVGTNMDITPAVHSDGSVSLKMKVEVSQVDTYDTISGVQEPVIGQKVLEQTIKLRDGEPSILAGLVTKQDSVAGSGTPGLGELPVLKYLFGTQTKTLQNDEIVFLLVPHIIRETLLQKLNLRAIDTGTANVVELRRLSTGEDSSAFAPAVRKPADRDVGPKTTAATAAAAMIKDLADETLPGKGSSKLLAGDGQILSNTRKPDSGKLDSTTVSFASNEHHRVVGETFKVSIDFHGAVESQSLPMLLQFDPHDLSLSNVDADQATASDGAPLTFTRSVLAPGLVGIHVSASSSVKTPKHDGARLTLEFTALAPGKTDVALVNATALANLKGKQEASPVHTTIEIDQAKK</sequence>
<reference evidence="5 6" key="1">
    <citation type="submission" date="2011-11" db="EMBL/GenBank/DDBJ databases">
        <title>Complete sequence of Granulicella mallensis MP5ACTX8.</title>
        <authorList>
            <consortium name="US DOE Joint Genome Institute"/>
            <person name="Lucas S."/>
            <person name="Copeland A."/>
            <person name="Lapidus A."/>
            <person name="Cheng J.-F."/>
            <person name="Goodwin L."/>
            <person name="Pitluck S."/>
            <person name="Peters L."/>
            <person name="Lu M."/>
            <person name="Detter J.C."/>
            <person name="Han C."/>
            <person name="Tapia R."/>
            <person name="Land M."/>
            <person name="Hauser L."/>
            <person name="Kyrpides N."/>
            <person name="Ivanova N."/>
            <person name="Mikhailova N."/>
            <person name="Pagani I."/>
            <person name="Rawat S."/>
            <person name="Mannisto M."/>
            <person name="Haggblom M."/>
            <person name="Woyke T."/>
        </authorList>
    </citation>
    <scope>NUCLEOTIDE SEQUENCE [LARGE SCALE GENOMIC DNA]</scope>
    <source>
        <strain evidence="6">ATCC BAA-1857 / DSM 23137 / MP5ACTX8</strain>
    </source>
</reference>
<dbReference type="OrthoDB" id="9775455at2"/>
<dbReference type="SMART" id="SM00028">
    <property type="entry name" value="TPR"/>
    <property type="match status" value="2"/>
</dbReference>
<dbReference type="InterPro" id="IPR019734">
    <property type="entry name" value="TPR_rpt"/>
</dbReference>
<dbReference type="Pfam" id="PF00263">
    <property type="entry name" value="Secretin"/>
    <property type="match status" value="1"/>
</dbReference>
<gene>
    <name evidence="5" type="ordered locus">AciX8_4204</name>
</gene>
<feature type="repeat" description="TPR" evidence="1">
    <location>
        <begin position="68"/>
        <end position="101"/>
    </location>
</feature>
<dbReference type="eggNOG" id="COG0457">
    <property type="taxonomic scope" value="Bacteria"/>
</dbReference>
<accession>G8NRP2</accession>
<dbReference type="Gene3D" id="1.25.40.10">
    <property type="entry name" value="Tetratricopeptide repeat domain"/>
    <property type="match status" value="1"/>
</dbReference>
<feature type="repeat" description="TPR" evidence="1">
    <location>
        <begin position="116"/>
        <end position="149"/>
    </location>
</feature>